<dbReference type="AlphaFoldDB" id="A0A6J5Z1M8"/>
<dbReference type="PANTHER" id="PTHR42929:SF1">
    <property type="entry name" value="INNER MEMBRANE ABC TRANSPORTER PERMEASE PROTEIN YDCU-RELATED"/>
    <property type="match status" value="1"/>
</dbReference>
<evidence type="ECO:0000256" key="2">
    <source>
        <dbReference type="ARBA" id="ARBA00007069"/>
    </source>
</evidence>
<comment type="subcellular location">
    <subcellularLocation>
        <location evidence="1">Cell membrane</location>
        <topology evidence="1">Multi-pass membrane protein</topology>
    </subcellularLocation>
</comment>
<dbReference type="InterPro" id="IPR000515">
    <property type="entry name" value="MetI-like"/>
</dbReference>
<dbReference type="SUPFAM" id="SSF161098">
    <property type="entry name" value="MetI-like"/>
    <property type="match status" value="1"/>
</dbReference>
<dbReference type="InterPro" id="IPR035906">
    <property type="entry name" value="MetI-like_sf"/>
</dbReference>
<sequence length="303" mass="33292">MDRRRIWGFFAAPGMVWLGVFFVVAFYAVVSVGLGNVNTLYQPIPHWNPLDWNVGYLVQAVESVIPGGQNWAVVVRTVLYLGVAIVLSLLIGYPVAYYASRHAGRWRGLVVILLILPFWISYIMRMFAWTNLLAPDGYGSKLLSALSIDTLFSSLGLLDGTDWLGGQGITVILALVYGYVPFFILPLFASLDRIDQRVIEAARDLGAPPPSSFWRVILPMSKPGILAGLVLVALPMAGDYYTQTLMSGSPSTSMFGNVINDYIQGGPDKSLGASMTIILSAVLLVFMLYYLRTLRREQGEVAA</sequence>
<dbReference type="PANTHER" id="PTHR42929">
    <property type="entry name" value="INNER MEMBRANE ABC TRANSPORTER PERMEASE PROTEIN YDCU-RELATED-RELATED"/>
    <property type="match status" value="1"/>
</dbReference>
<keyword evidence="7 8" id="KW-0472">Membrane</keyword>
<evidence type="ECO:0000256" key="4">
    <source>
        <dbReference type="ARBA" id="ARBA00022475"/>
    </source>
</evidence>
<keyword evidence="3" id="KW-0813">Transport</keyword>
<reference evidence="10" key="1">
    <citation type="submission" date="2020-05" db="EMBL/GenBank/DDBJ databases">
        <authorList>
            <person name="Chiriac C."/>
            <person name="Salcher M."/>
            <person name="Ghai R."/>
            <person name="Kavagutti S V."/>
        </authorList>
    </citation>
    <scope>NUCLEOTIDE SEQUENCE</scope>
</reference>
<evidence type="ECO:0000256" key="1">
    <source>
        <dbReference type="ARBA" id="ARBA00004651"/>
    </source>
</evidence>
<evidence type="ECO:0000256" key="6">
    <source>
        <dbReference type="ARBA" id="ARBA00022989"/>
    </source>
</evidence>
<dbReference type="EMBL" id="CAESAN010000002">
    <property type="protein sequence ID" value="CAB4334130.1"/>
    <property type="molecule type" value="Genomic_DNA"/>
</dbReference>
<feature type="transmembrane region" description="Helical" evidence="8">
    <location>
        <begin position="106"/>
        <end position="128"/>
    </location>
</feature>
<dbReference type="CDD" id="cd06261">
    <property type="entry name" value="TM_PBP2"/>
    <property type="match status" value="1"/>
</dbReference>
<dbReference type="Pfam" id="PF00528">
    <property type="entry name" value="BPD_transp_1"/>
    <property type="match status" value="1"/>
</dbReference>
<evidence type="ECO:0000256" key="5">
    <source>
        <dbReference type="ARBA" id="ARBA00022692"/>
    </source>
</evidence>
<evidence type="ECO:0000256" key="8">
    <source>
        <dbReference type="SAM" id="Phobius"/>
    </source>
</evidence>
<keyword evidence="6 8" id="KW-1133">Transmembrane helix</keyword>
<gene>
    <name evidence="10" type="ORF">UFOPK3547_00047</name>
</gene>
<keyword evidence="5 8" id="KW-0812">Transmembrane</keyword>
<keyword evidence="4" id="KW-1003">Cell membrane</keyword>
<name>A0A6J5Z1M8_9ZZZZ</name>
<evidence type="ECO:0000256" key="7">
    <source>
        <dbReference type="ARBA" id="ARBA00023136"/>
    </source>
</evidence>
<dbReference type="Gene3D" id="1.10.3720.10">
    <property type="entry name" value="MetI-like"/>
    <property type="match status" value="1"/>
</dbReference>
<feature type="domain" description="ABC transmembrane type-1" evidence="9">
    <location>
        <begin position="74"/>
        <end position="290"/>
    </location>
</feature>
<protein>
    <submittedName>
        <fullName evidence="10">Unannotated protein</fullName>
    </submittedName>
</protein>
<proteinExistence type="inferred from homology"/>
<organism evidence="10">
    <name type="scientific">freshwater metagenome</name>
    <dbReference type="NCBI Taxonomy" id="449393"/>
    <lineage>
        <taxon>unclassified sequences</taxon>
        <taxon>metagenomes</taxon>
        <taxon>ecological metagenomes</taxon>
    </lineage>
</organism>
<evidence type="ECO:0000256" key="3">
    <source>
        <dbReference type="ARBA" id="ARBA00022448"/>
    </source>
</evidence>
<feature type="transmembrane region" description="Helical" evidence="8">
    <location>
        <begin position="78"/>
        <end position="99"/>
    </location>
</feature>
<feature type="transmembrane region" description="Helical" evidence="8">
    <location>
        <begin position="271"/>
        <end position="291"/>
    </location>
</feature>
<feature type="transmembrane region" description="Helical" evidence="8">
    <location>
        <begin position="7"/>
        <end position="30"/>
    </location>
</feature>
<evidence type="ECO:0000313" key="10">
    <source>
        <dbReference type="EMBL" id="CAB4334130.1"/>
    </source>
</evidence>
<dbReference type="GO" id="GO:0055085">
    <property type="term" value="P:transmembrane transport"/>
    <property type="evidence" value="ECO:0007669"/>
    <property type="project" value="InterPro"/>
</dbReference>
<accession>A0A6J5Z1M8</accession>
<dbReference type="PROSITE" id="PS50928">
    <property type="entry name" value="ABC_TM1"/>
    <property type="match status" value="1"/>
</dbReference>
<feature type="transmembrane region" description="Helical" evidence="8">
    <location>
        <begin position="168"/>
        <end position="189"/>
    </location>
</feature>
<dbReference type="GO" id="GO:0005886">
    <property type="term" value="C:plasma membrane"/>
    <property type="evidence" value="ECO:0007669"/>
    <property type="project" value="UniProtKB-SubCell"/>
</dbReference>
<evidence type="ECO:0000259" key="9">
    <source>
        <dbReference type="PROSITE" id="PS50928"/>
    </source>
</evidence>
<comment type="similarity">
    <text evidence="2">Belongs to the binding-protein-dependent transport system permease family. CysTW subfamily.</text>
</comment>